<organism evidence="2 3">
    <name type="scientific">Delitschia confertaspora ATCC 74209</name>
    <dbReference type="NCBI Taxonomy" id="1513339"/>
    <lineage>
        <taxon>Eukaryota</taxon>
        <taxon>Fungi</taxon>
        <taxon>Dikarya</taxon>
        <taxon>Ascomycota</taxon>
        <taxon>Pezizomycotina</taxon>
        <taxon>Dothideomycetes</taxon>
        <taxon>Pleosporomycetidae</taxon>
        <taxon>Pleosporales</taxon>
        <taxon>Delitschiaceae</taxon>
        <taxon>Delitschia</taxon>
    </lineage>
</organism>
<reference evidence="2" key="1">
    <citation type="journal article" date="2020" name="Stud. Mycol.">
        <title>101 Dothideomycetes genomes: a test case for predicting lifestyles and emergence of pathogens.</title>
        <authorList>
            <person name="Haridas S."/>
            <person name="Albert R."/>
            <person name="Binder M."/>
            <person name="Bloem J."/>
            <person name="Labutti K."/>
            <person name="Salamov A."/>
            <person name="Andreopoulos B."/>
            <person name="Baker S."/>
            <person name="Barry K."/>
            <person name="Bills G."/>
            <person name="Bluhm B."/>
            <person name="Cannon C."/>
            <person name="Castanera R."/>
            <person name="Culley D."/>
            <person name="Daum C."/>
            <person name="Ezra D."/>
            <person name="Gonzalez J."/>
            <person name="Henrissat B."/>
            <person name="Kuo A."/>
            <person name="Liang C."/>
            <person name="Lipzen A."/>
            <person name="Lutzoni F."/>
            <person name="Magnuson J."/>
            <person name="Mondo S."/>
            <person name="Nolan M."/>
            <person name="Ohm R."/>
            <person name="Pangilinan J."/>
            <person name="Park H.-J."/>
            <person name="Ramirez L."/>
            <person name="Alfaro M."/>
            <person name="Sun H."/>
            <person name="Tritt A."/>
            <person name="Yoshinaga Y."/>
            <person name="Zwiers L.-H."/>
            <person name="Turgeon B."/>
            <person name="Goodwin S."/>
            <person name="Spatafora J."/>
            <person name="Crous P."/>
            <person name="Grigoriev I."/>
        </authorList>
    </citation>
    <scope>NUCLEOTIDE SEQUENCE</scope>
    <source>
        <strain evidence="2">ATCC 74209</strain>
    </source>
</reference>
<keyword evidence="1" id="KW-0812">Transmembrane</keyword>
<keyword evidence="3" id="KW-1185">Reference proteome</keyword>
<proteinExistence type="predicted"/>
<feature type="transmembrane region" description="Helical" evidence="1">
    <location>
        <begin position="20"/>
        <end position="39"/>
    </location>
</feature>
<protein>
    <submittedName>
        <fullName evidence="2">Uncharacterized protein</fullName>
    </submittedName>
</protein>
<dbReference type="AlphaFoldDB" id="A0A9P4JHJ7"/>
<dbReference type="EMBL" id="ML994351">
    <property type="protein sequence ID" value="KAF2196633.1"/>
    <property type="molecule type" value="Genomic_DNA"/>
</dbReference>
<keyword evidence="1" id="KW-1133">Transmembrane helix</keyword>
<sequence length="57" mass="6846">MFIFVFKLLLPFQNQKLENDIIYIFAKIVLMVRILLLLLRKLLSIRPLTYIIHTVNT</sequence>
<dbReference type="Proteomes" id="UP000799536">
    <property type="component" value="Unassembled WGS sequence"/>
</dbReference>
<gene>
    <name evidence="2" type="ORF">GQ43DRAFT_248251</name>
</gene>
<evidence type="ECO:0000313" key="3">
    <source>
        <dbReference type="Proteomes" id="UP000799536"/>
    </source>
</evidence>
<evidence type="ECO:0000256" key="1">
    <source>
        <dbReference type="SAM" id="Phobius"/>
    </source>
</evidence>
<comment type="caution">
    <text evidence="2">The sequence shown here is derived from an EMBL/GenBank/DDBJ whole genome shotgun (WGS) entry which is preliminary data.</text>
</comment>
<evidence type="ECO:0000313" key="2">
    <source>
        <dbReference type="EMBL" id="KAF2196633.1"/>
    </source>
</evidence>
<keyword evidence="1" id="KW-0472">Membrane</keyword>
<name>A0A9P4JHJ7_9PLEO</name>
<accession>A0A9P4JHJ7</accession>